<dbReference type="Proteomes" id="UP000281726">
    <property type="component" value="Unassembled WGS sequence"/>
</dbReference>
<evidence type="ECO:0000256" key="1">
    <source>
        <dbReference type="SAM" id="MobiDB-lite"/>
    </source>
</evidence>
<dbReference type="InterPro" id="IPR036208">
    <property type="entry name" value="VHL_sf"/>
</dbReference>
<feature type="region of interest" description="Disordered" evidence="1">
    <location>
        <begin position="109"/>
        <end position="201"/>
    </location>
</feature>
<organism evidence="4 5">
    <name type="scientific">Micromonospora endolithica</name>
    <dbReference type="NCBI Taxonomy" id="230091"/>
    <lineage>
        <taxon>Bacteria</taxon>
        <taxon>Bacillati</taxon>
        <taxon>Actinomycetota</taxon>
        <taxon>Actinomycetes</taxon>
        <taxon>Micromonosporales</taxon>
        <taxon>Micromonosporaceae</taxon>
        <taxon>Micromonospora</taxon>
    </lineage>
</organism>
<accession>A0A3A9ZM66</accession>
<gene>
    <name evidence="4" type="ORF">D7223_10460</name>
</gene>
<feature type="region of interest" description="Disordered" evidence="1">
    <location>
        <begin position="1"/>
        <end position="77"/>
    </location>
</feature>
<sequence>MPSYERHRPCRIGAMTDAPDFDDRPAETPGLRVGGWVPQPRDDTGPHATPATPQSRHRADTAAPTAPPRPPAPSTERPRGAYALAAAAVAVIALAVAVLAYPIVRSSPPVAAPPAAEPVAPVAGQTTADPTPEPERSFSPAPVSLSTRASKPPPAPTRKAKPTVRPTSARPTAPKSPPLPPGELAPLPASREPTLRSRGGGPETFVDFVNARRAPVHVHWLNYDGRRQRYAVLEPGQGYRQHTYVGHPWVVTEADGRALVCFQPATSVLKAVVR</sequence>
<evidence type="ECO:0000259" key="3">
    <source>
        <dbReference type="Pfam" id="PF01847"/>
    </source>
</evidence>
<comment type="caution">
    <text evidence="4">The sequence shown here is derived from an EMBL/GenBank/DDBJ whole genome shotgun (WGS) entry which is preliminary data.</text>
</comment>
<dbReference type="EMBL" id="RBAK01000003">
    <property type="protein sequence ID" value="RKN48417.1"/>
    <property type="molecule type" value="Genomic_DNA"/>
</dbReference>
<feature type="compositionally biased region" description="Pro residues" evidence="1">
    <location>
        <begin position="174"/>
        <end position="183"/>
    </location>
</feature>
<evidence type="ECO:0000313" key="4">
    <source>
        <dbReference type="EMBL" id="RKN48417.1"/>
    </source>
</evidence>
<keyword evidence="5" id="KW-1185">Reference proteome</keyword>
<evidence type="ECO:0000256" key="2">
    <source>
        <dbReference type="SAM" id="Phobius"/>
    </source>
</evidence>
<dbReference type="Pfam" id="PF01847">
    <property type="entry name" value="VHL"/>
    <property type="match status" value="1"/>
</dbReference>
<reference evidence="4 5" key="1">
    <citation type="journal article" date="2004" name="Syst. Appl. Microbiol.">
        <title>Cryptoendolithic actinomycetes from antarctic sandstone rock samples: Micromonospora endolithica sp. nov. and two isolates related to Micromonospora coerulea Jensen 1932.</title>
        <authorList>
            <person name="Hirsch P."/>
            <person name="Mevs U."/>
            <person name="Kroppenstedt R.M."/>
            <person name="Schumann P."/>
            <person name="Stackebrandt E."/>
        </authorList>
    </citation>
    <scope>NUCLEOTIDE SEQUENCE [LARGE SCALE GENOMIC DNA]</scope>
    <source>
        <strain evidence="4 5">JCM 12677</strain>
    </source>
</reference>
<proteinExistence type="predicted"/>
<dbReference type="InterPro" id="IPR024053">
    <property type="entry name" value="VHL_beta_dom"/>
</dbReference>
<evidence type="ECO:0000313" key="5">
    <source>
        <dbReference type="Proteomes" id="UP000281726"/>
    </source>
</evidence>
<keyword evidence="2" id="KW-0472">Membrane</keyword>
<keyword evidence="2" id="KW-0812">Transmembrane</keyword>
<dbReference type="InterPro" id="IPR037140">
    <property type="entry name" value="VHL_beta_dom_sf"/>
</dbReference>
<dbReference type="Gene3D" id="2.60.40.780">
    <property type="entry name" value="von Hippel-Lindau disease tumour suppressor, beta domain"/>
    <property type="match status" value="1"/>
</dbReference>
<feature type="transmembrane region" description="Helical" evidence="2">
    <location>
        <begin position="81"/>
        <end position="104"/>
    </location>
</feature>
<protein>
    <recommendedName>
        <fullName evidence="3">von Hippel-Lindau disease tumour suppressor beta domain-containing protein</fullName>
    </recommendedName>
</protein>
<keyword evidence="2" id="KW-1133">Transmembrane helix</keyword>
<name>A0A3A9ZM66_9ACTN</name>
<dbReference type="SUPFAM" id="SSF49468">
    <property type="entry name" value="VHL"/>
    <property type="match status" value="1"/>
</dbReference>
<feature type="domain" description="von Hippel-Lindau disease tumour suppressor beta" evidence="3">
    <location>
        <begin position="206"/>
        <end position="255"/>
    </location>
</feature>
<dbReference type="AlphaFoldDB" id="A0A3A9ZM66"/>